<comment type="caution">
    <text evidence="1">The sequence shown here is derived from an EMBL/GenBank/DDBJ whole genome shotgun (WGS) entry which is preliminary data.</text>
</comment>
<protein>
    <submittedName>
        <fullName evidence="1">Uncharacterized protein</fullName>
    </submittedName>
</protein>
<evidence type="ECO:0000313" key="2">
    <source>
        <dbReference type="Proteomes" id="UP001304467"/>
    </source>
</evidence>
<accession>A0ABU5WLQ6</accession>
<gene>
    <name evidence="1" type="ORF">SB593_13255</name>
</gene>
<name>A0ABU5WLQ6_9BURK</name>
<proteinExistence type="predicted"/>
<reference evidence="1 2" key="1">
    <citation type="journal article" date="2023" name="Front. Microbiol.">
        <title>Genomic analyses of Burkholderia respiratory isolates indicates two evolutionarily distinct B. anthina clades.</title>
        <authorList>
            <person name="Pham A."/>
            <person name="Volmer J.G."/>
            <person name="Chambers D.C."/>
            <person name="Smith D.J."/>
            <person name="Reid D.W."/>
            <person name="Burr L."/>
            <person name="Wells T.J."/>
        </authorList>
    </citation>
    <scope>NUCLEOTIDE SEQUENCE [LARGE SCALE GENOMIC DNA]</scope>
    <source>
        <strain evidence="1 2">BCCIQ07A</strain>
    </source>
</reference>
<dbReference type="EMBL" id="JAWRLE010000017">
    <property type="protein sequence ID" value="MEB2579920.1"/>
    <property type="molecule type" value="Genomic_DNA"/>
</dbReference>
<organism evidence="1 2">
    <name type="scientific">Burkholderia anthinoferrum</name>
    <dbReference type="NCBI Taxonomy" id="3090833"/>
    <lineage>
        <taxon>Bacteria</taxon>
        <taxon>Pseudomonadati</taxon>
        <taxon>Pseudomonadota</taxon>
        <taxon>Betaproteobacteria</taxon>
        <taxon>Burkholderiales</taxon>
        <taxon>Burkholderiaceae</taxon>
        <taxon>Burkholderia</taxon>
    </lineage>
</organism>
<sequence length="207" mass="23506">MALLKVTPGDVVAIPGEVNGEWGFVYSRVIFVGATKWIEVFDDFNVDFAAVLEGGRAEKFEKKSRLFNPIMASFDFGKNFCSVKWPILSSDPLYVSDKSGFSKIEFEGPSYQELGIYYKGGEKFTEKPGVRRDLDDMTIFSNPQLVRRINLYLSGYLEKGVAWNSRLVKSIIEKEGMDWWIGGINACNDKADAIALAFKEWRAKRKR</sequence>
<dbReference type="RefSeq" id="WP_124657679.1">
    <property type="nucleotide sequence ID" value="NZ_JAWRKY010000004.1"/>
</dbReference>
<dbReference type="Proteomes" id="UP001304467">
    <property type="component" value="Unassembled WGS sequence"/>
</dbReference>
<keyword evidence="2" id="KW-1185">Reference proteome</keyword>
<evidence type="ECO:0000313" key="1">
    <source>
        <dbReference type="EMBL" id="MEB2579920.1"/>
    </source>
</evidence>